<sequence length="289" mass="33315">MLFEKIQNLKTLIRSDSSSDIGLGHIKRDLVLAKKIKDVSFACINLDGNIINEISYPTYIVKSNDLNELIKLIKREKIELLIIDHYGISFEDEKYIKGQTGVKILSFDDEYKEHYCDFLLNVNLFAKSENYKDLLAKDTEIYCGARFVLVRDEFYVESKILRDKKFDYFVGIGGSDILGLGFEISKKLLSKGAFVSMATTNANKTLNELKKLSMQYQNFTLYINSDNIAKIMNESRELIIQASSFVNEAFVLKSKFKAIKTAKNQEQIYQWLLQNGYDVYNADEILKFL</sequence>
<dbReference type="NCBIfam" id="TIGR03590">
    <property type="entry name" value="PseG"/>
    <property type="match status" value="1"/>
</dbReference>
<dbReference type="EC" id="3.6.1.57" evidence="3"/>
<keyword evidence="4" id="KW-1185">Reference proteome</keyword>
<evidence type="ECO:0000256" key="2">
    <source>
        <dbReference type="PIRSR" id="PIRSR620023-2"/>
    </source>
</evidence>
<evidence type="ECO:0000313" key="4">
    <source>
        <dbReference type="Proteomes" id="UP000190868"/>
    </source>
</evidence>
<name>A0A1S6U679_9BACT</name>
<dbReference type="RefSeq" id="WP_078424160.1">
    <property type="nucleotide sequence ID" value="NZ_CP017258.1"/>
</dbReference>
<evidence type="ECO:0000256" key="1">
    <source>
        <dbReference type="PIRSR" id="PIRSR620023-1"/>
    </source>
</evidence>
<feature type="active site" description="Proton acceptor" evidence="1">
    <location>
        <position position="25"/>
    </location>
</feature>
<proteinExistence type="predicted"/>
<accession>A0A1S6U679</accession>
<dbReference type="Gene3D" id="3.40.50.11190">
    <property type="match status" value="1"/>
</dbReference>
<reference evidence="4" key="1">
    <citation type="submission" date="2016-09" db="EMBL/GenBank/DDBJ databases">
        <title>Comparative genomics of the Campylobacter concisus group.</title>
        <authorList>
            <person name="Miller W.G."/>
            <person name="Yee E."/>
            <person name="Chapman M.H."/>
            <person name="Huynh S."/>
            <person name="Bono J.L."/>
            <person name="On S.L.W."/>
            <person name="StLeger J."/>
            <person name="Foster G."/>
            <person name="Parker C.T."/>
        </authorList>
    </citation>
    <scope>NUCLEOTIDE SEQUENCE [LARGE SCALE GENOMIC DNA]</scope>
    <source>
        <strain evidence="4">RM18021</strain>
    </source>
</reference>
<feature type="binding site" evidence="2">
    <location>
        <position position="248"/>
    </location>
    <ligand>
        <name>substrate</name>
    </ligand>
</feature>
<gene>
    <name evidence="3" type="primary">pseG</name>
    <name evidence="3" type="ORF">CPIN18021_0095</name>
</gene>
<dbReference type="AlphaFoldDB" id="A0A1S6U679"/>
<keyword evidence="3" id="KW-0808">Transferase</keyword>
<dbReference type="Proteomes" id="UP000190868">
    <property type="component" value="Chromosome"/>
</dbReference>
<organism evidence="3 4">
    <name type="scientific">Campylobacter pinnipediorum subsp. caledonicus</name>
    <dbReference type="NCBI Taxonomy" id="1874362"/>
    <lineage>
        <taxon>Bacteria</taxon>
        <taxon>Pseudomonadati</taxon>
        <taxon>Campylobacterota</taxon>
        <taxon>Epsilonproteobacteria</taxon>
        <taxon>Campylobacterales</taxon>
        <taxon>Campylobacteraceae</taxon>
        <taxon>Campylobacter</taxon>
    </lineage>
</organism>
<dbReference type="InterPro" id="IPR020023">
    <property type="entry name" value="PseG"/>
</dbReference>
<evidence type="ECO:0000313" key="3">
    <source>
        <dbReference type="EMBL" id="AQW86957.1"/>
    </source>
</evidence>
<feature type="binding site" evidence="2">
    <location>
        <begin position="243"/>
        <end position="244"/>
    </location>
    <ligand>
        <name>substrate</name>
    </ligand>
</feature>
<feature type="binding site" evidence="2">
    <location>
        <position position="151"/>
    </location>
    <ligand>
        <name>substrate</name>
    </ligand>
</feature>
<dbReference type="GO" id="GO:0016740">
    <property type="term" value="F:transferase activity"/>
    <property type="evidence" value="ECO:0007669"/>
    <property type="project" value="UniProtKB-KW"/>
</dbReference>
<keyword evidence="3" id="KW-0378">Hydrolase</keyword>
<dbReference type="GO" id="GO:0016787">
    <property type="term" value="F:hydrolase activity"/>
    <property type="evidence" value="ECO:0007669"/>
    <property type="project" value="UniProtKB-KW"/>
</dbReference>
<protein>
    <submittedName>
        <fullName evidence="3">UDP-2,4-diacetamido-2,4, 6-trideoxy-beta-L-altropyranosyl transferase</fullName>
        <ecNumber evidence="3">3.6.1.57</ecNumber>
    </submittedName>
</protein>
<dbReference type="EMBL" id="CP017258">
    <property type="protein sequence ID" value="AQW86957.1"/>
    <property type="molecule type" value="Genomic_DNA"/>
</dbReference>
<dbReference type="Gene3D" id="3.40.50.2000">
    <property type="entry name" value="Glycogen Phosphorylase B"/>
    <property type="match status" value="1"/>
</dbReference>